<reference evidence="1 2" key="1">
    <citation type="submission" date="2018-06" db="EMBL/GenBank/DDBJ databases">
        <title>Whole genome sequencing of Candida tropicalis (genome annotated by CSBL at Korea University).</title>
        <authorList>
            <person name="Ahn J."/>
        </authorList>
    </citation>
    <scope>NUCLEOTIDE SEQUENCE [LARGE SCALE GENOMIC DNA]</scope>
    <source>
        <strain evidence="1 2">ATCC 20962</strain>
    </source>
</reference>
<sequence>MKRVNTDNQLLYYTSTASSLGLGLPSPTTPSSPCVANSLFKKSKPQFSARPPSTYIPASRAEVISLDILHTLESLDPMDHDLSYFRFVFFLGAQGKEYISSIQEQFPFDIPVLFITSNSDGCTNLQCKELMTYFKIKDPMGAGIYPLDFLLIIHGDKVHCKLPINFSAANTRVQGSRGGISGHLKFGVALYELPSLIEEYVRYK</sequence>
<dbReference type="Proteomes" id="UP000253472">
    <property type="component" value="Unassembled WGS sequence"/>
</dbReference>
<comment type="caution">
    <text evidence="1">The sequence shown here is derived from an EMBL/GenBank/DDBJ whole genome shotgun (WGS) entry which is preliminary data.</text>
</comment>
<gene>
    <name evidence="1" type="ORF">Cantr_02105</name>
</gene>
<name>A0A367YKN7_9ASCO</name>
<accession>A0A367YKN7</accession>
<organism evidence="1 2">
    <name type="scientific">Candida viswanathii</name>
    <dbReference type="NCBI Taxonomy" id="5486"/>
    <lineage>
        <taxon>Eukaryota</taxon>
        <taxon>Fungi</taxon>
        <taxon>Dikarya</taxon>
        <taxon>Ascomycota</taxon>
        <taxon>Saccharomycotina</taxon>
        <taxon>Pichiomycetes</taxon>
        <taxon>Debaryomycetaceae</taxon>
        <taxon>Candida/Lodderomyces clade</taxon>
        <taxon>Candida</taxon>
    </lineage>
</organism>
<evidence type="ECO:0000313" key="1">
    <source>
        <dbReference type="EMBL" id="RCK66445.1"/>
    </source>
</evidence>
<dbReference type="OrthoDB" id="3997115at2759"/>
<evidence type="ECO:0000313" key="2">
    <source>
        <dbReference type="Proteomes" id="UP000253472"/>
    </source>
</evidence>
<keyword evidence="2" id="KW-1185">Reference proteome</keyword>
<dbReference type="AlphaFoldDB" id="A0A367YKN7"/>
<proteinExistence type="predicted"/>
<dbReference type="EMBL" id="QLNQ01000015">
    <property type="protein sequence ID" value="RCK66445.1"/>
    <property type="molecule type" value="Genomic_DNA"/>
</dbReference>
<protein>
    <submittedName>
        <fullName evidence="1">Uncharacterized protein</fullName>
    </submittedName>
</protein>